<dbReference type="Proteomes" id="UP000676917">
    <property type="component" value="Unassembled WGS sequence"/>
</dbReference>
<gene>
    <name evidence="1" type="ORF">J43TS3_31850</name>
</gene>
<proteinExistence type="predicted"/>
<sequence>MVQVNDLVMEERVIETVDLLYEQIWNHSIKERLIKHSGYKGFRGNIIISDHKELLGFSYGYSSLPDQFYHNLLASELSSLEYEKWLKDCFELVE</sequence>
<comment type="caution">
    <text evidence="1">The sequence shown here is derived from an EMBL/GenBank/DDBJ whole genome shotgun (WGS) entry which is preliminary data.</text>
</comment>
<reference evidence="1" key="1">
    <citation type="submission" date="2021-03" db="EMBL/GenBank/DDBJ databases">
        <title>Antimicrobial resistance genes in bacteria isolated from Japanese honey, and their potential for conferring macrolide and lincosamide resistance in the American foulbrood pathogen Paenibacillus larvae.</title>
        <authorList>
            <person name="Okamoto M."/>
            <person name="Kumagai M."/>
            <person name="Kanamori H."/>
            <person name="Takamatsu D."/>
        </authorList>
    </citation>
    <scope>NUCLEOTIDE SEQUENCE</scope>
    <source>
        <strain evidence="1">J43TS3</strain>
    </source>
</reference>
<dbReference type="EMBL" id="BORP01000007">
    <property type="protein sequence ID" value="GIO28574.1"/>
    <property type="molecule type" value="Genomic_DNA"/>
</dbReference>
<protein>
    <submittedName>
        <fullName evidence="1">Uncharacterized protein</fullName>
    </submittedName>
</protein>
<dbReference type="AlphaFoldDB" id="A0A919XBG4"/>
<keyword evidence="2" id="KW-1185">Reference proteome</keyword>
<dbReference type="RefSeq" id="WP_212922030.1">
    <property type="nucleotide sequence ID" value="NZ_BORP01000007.1"/>
</dbReference>
<name>A0A919XBG4_9BACI</name>
<organism evidence="1 2">
    <name type="scientific">Ornithinibacillus bavariensis</name>
    <dbReference type="NCBI Taxonomy" id="545502"/>
    <lineage>
        <taxon>Bacteria</taxon>
        <taxon>Bacillati</taxon>
        <taxon>Bacillota</taxon>
        <taxon>Bacilli</taxon>
        <taxon>Bacillales</taxon>
        <taxon>Bacillaceae</taxon>
        <taxon>Ornithinibacillus</taxon>
    </lineage>
</organism>
<accession>A0A919XBG4</accession>
<evidence type="ECO:0000313" key="2">
    <source>
        <dbReference type="Proteomes" id="UP000676917"/>
    </source>
</evidence>
<evidence type="ECO:0000313" key="1">
    <source>
        <dbReference type="EMBL" id="GIO28574.1"/>
    </source>
</evidence>